<dbReference type="GO" id="GO:0009117">
    <property type="term" value="P:nucleotide metabolic process"/>
    <property type="evidence" value="ECO:0007669"/>
    <property type="project" value="UniProtKB-KW"/>
</dbReference>
<proteinExistence type="inferred from homology"/>
<evidence type="ECO:0000256" key="8">
    <source>
        <dbReference type="ARBA" id="ARBA00051875"/>
    </source>
</evidence>
<comment type="catalytic activity">
    <reaction evidence="8 10">
        <text>dITP + H2O = dIMP + diphosphate + H(+)</text>
        <dbReference type="Rhea" id="RHEA:28342"/>
        <dbReference type="ChEBI" id="CHEBI:15377"/>
        <dbReference type="ChEBI" id="CHEBI:15378"/>
        <dbReference type="ChEBI" id="CHEBI:33019"/>
        <dbReference type="ChEBI" id="CHEBI:61194"/>
        <dbReference type="ChEBI" id="CHEBI:61382"/>
        <dbReference type="EC" id="3.6.1.66"/>
    </reaction>
</comment>
<protein>
    <recommendedName>
        <fullName evidence="10">dITP/XTP pyrophosphatase</fullName>
        <ecNumber evidence="10">3.6.1.66</ecNumber>
    </recommendedName>
    <alternativeName>
        <fullName evidence="10">Non-canonical purine NTP pyrophosphatase</fullName>
    </alternativeName>
    <alternativeName>
        <fullName evidence="10">Non-standard purine NTP pyrophosphatase</fullName>
    </alternativeName>
    <alternativeName>
        <fullName evidence="10">Nucleoside-triphosphate diphosphatase</fullName>
    </alternativeName>
    <alternativeName>
        <fullName evidence="10">Nucleoside-triphosphate pyrophosphatase</fullName>
        <shortName evidence="10">NTPase</shortName>
    </alternativeName>
</protein>
<evidence type="ECO:0000313" key="12">
    <source>
        <dbReference type="EMBL" id="SDE66520.1"/>
    </source>
</evidence>
<comment type="catalytic activity">
    <reaction evidence="9 10">
        <text>XTP + H2O = XMP + diphosphate + H(+)</text>
        <dbReference type="Rhea" id="RHEA:28610"/>
        <dbReference type="ChEBI" id="CHEBI:15377"/>
        <dbReference type="ChEBI" id="CHEBI:15378"/>
        <dbReference type="ChEBI" id="CHEBI:33019"/>
        <dbReference type="ChEBI" id="CHEBI:57464"/>
        <dbReference type="ChEBI" id="CHEBI:61314"/>
        <dbReference type="EC" id="3.6.1.66"/>
    </reaction>
</comment>
<dbReference type="AlphaFoldDB" id="A0A1G7ES71"/>
<evidence type="ECO:0000313" key="13">
    <source>
        <dbReference type="Proteomes" id="UP000199109"/>
    </source>
</evidence>
<evidence type="ECO:0000256" key="6">
    <source>
        <dbReference type="ARBA" id="ARBA00022842"/>
    </source>
</evidence>
<dbReference type="EC" id="3.6.1.66" evidence="10"/>
<dbReference type="GO" id="GO:0009146">
    <property type="term" value="P:purine nucleoside triphosphate catabolic process"/>
    <property type="evidence" value="ECO:0007669"/>
    <property type="project" value="UniProtKB-UniRule"/>
</dbReference>
<dbReference type="GO" id="GO:0036220">
    <property type="term" value="F:ITP diphosphatase activity"/>
    <property type="evidence" value="ECO:0007669"/>
    <property type="project" value="UniProtKB-UniRule"/>
</dbReference>
<dbReference type="PANTHER" id="PTHR11067:SF9">
    <property type="entry name" value="INOSINE TRIPHOSPHATE PYROPHOSPHATASE"/>
    <property type="match status" value="1"/>
</dbReference>
<comment type="catalytic activity">
    <reaction evidence="10">
        <text>ITP + H2O = IMP + diphosphate + H(+)</text>
        <dbReference type="Rhea" id="RHEA:29399"/>
        <dbReference type="ChEBI" id="CHEBI:15377"/>
        <dbReference type="ChEBI" id="CHEBI:15378"/>
        <dbReference type="ChEBI" id="CHEBI:33019"/>
        <dbReference type="ChEBI" id="CHEBI:58053"/>
        <dbReference type="ChEBI" id="CHEBI:61402"/>
        <dbReference type="EC" id="3.6.1.66"/>
    </reaction>
</comment>
<dbReference type="GO" id="GO:0036222">
    <property type="term" value="F:XTP diphosphatase activity"/>
    <property type="evidence" value="ECO:0007669"/>
    <property type="project" value="UniProtKB-UniRule"/>
</dbReference>
<keyword evidence="6 10" id="KW-0460">Magnesium</keyword>
<evidence type="ECO:0000256" key="4">
    <source>
        <dbReference type="ARBA" id="ARBA00022741"/>
    </source>
</evidence>
<feature type="binding site" evidence="10">
    <location>
        <begin position="176"/>
        <end position="177"/>
    </location>
    <ligand>
        <name>substrate</name>
    </ligand>
</feature>
<evidence type="ECO:0000256" key="9">
    <source>
        <dbReference type="ARBA" id="ARBA00052017"/>
    </source>
</evidence>
<evidence type="ECO:0000256" key="11">
    <source>
        <dbReference type="RuleBase" id="RU003781"/>
    </source>
</evidence>
<evidence type="ECO:0000256" key="7">
    <source>
        <dbReference type="ARBA" id="ARBA00023080"/>
    </source>
</evidence>
<dbReference type="NCBIfam" id="NF011398">
    <property type="entry name" value="PRK14823.1"/>
    <property type="match status" value="1"/>
</dbReference>
<dbReference type="CDD" id="cd00515">
    <property type="entry name" value="HAM1"/>
    <property type="match status" value="1"/>
</dbReference>
<accession>A0A1G7ES71</accession>
<dbReference type="FunFam" id="3.90.950.10:FF:000001">
    <property type="entry name" value="dITP/XTP pyrophosphatase"/>
    <property type="match status" value="1"/>
</dbReference>
<dbReference type="SUPFAM" id="SSF52972">
    <property type="entry name" value="ITPase-like"/>
    <property type="match status" value="1"/>
</dbReference>
<dbReference type="HAMAP" id="MF_01405">
    <property type="entry name" value="Non_canon_purine_NTPase"/>
    <property type="match status" value="1"/>
</dbReference>
<keyword evidence="3 10" id="KW-0479">Metal-binding</keyword>
<dbReference type="Gene3D" id="3.90.950.10">
    <property type="match status" value="1"/>
</dbReference>
<dbReference type="RefSeq" id="WP_091869625.1">
    <property type="nucleotide sequence ID" value="NZ_FNAO01000006.1"/>
</dbReference>
<feature type="binding site" evidence="10">
    <location>
        <begin position="7"/>
        <end position="12"/>
    </location>
    <ligand>
        <name>substrate</name>
    </ligand>
</feature>
<comment type="caution">
    <text evidence="10">Lacks conserved residue(s) required for the propagation of feature annotation.</text>
</comment>
<sequence>MKLVFATHNQNKFAEVKKLIPAHIDLVALADIGCTVEIPETGKTLEQNARIKADYVTDNFDLSCFADDTGLLVDALHGMPGVLSARYAGDQKSSEDNMDKLLAALQGKNDRKARFTTVIALNLNQERHTFTGSVEGEIINEKRGSGGFGYDPIFRPSGYEKTFAELSVATKNKIGHRGKAIHQLLCFLENSISQ</sequence>
<gene>
    <name evidence="12" type="ORF">SAMN05421636_106300</name>
</gene>
<evidence type="ECO:0000256" key="1">
    <source>
        <dbReference type="ARBA" id="ARBA00008023"/>
    </source>
</evidence>
<comment type="cofactor">
    <cofactor evidence="10">
        <name>Mg(2+)</name>
        <dbReference type="ChEBI" id="CHEBI:18420"/>
    </cofactor>
    <text evidence="10">Binds 1 Mg(2+) ion per subunit.</text>
</comment>
<feature type="binding site" evidence="10">
    <location>
        <position position="68"/>
    </location>
    <ligand>
        <name>Mg(2+)</name>
        <dbReference type="ChEBI" id="CHEBI:18420"/>
    </ligand>
</feature>
<dbReference type="GO" id="GO:0005829">
    <property type="term" value="C:cytosol"/>
    <property type="evidence" value="ECO:0007669"/>
    <property type="project" value="TreeGrafter"/>
</dbReference>
<name>A0A1G7ES71_9FLAO</name>
<dbReference type="Pfam" id="PF01725">
    <property type="entry name" value="Ham1p_like"/>
    <property type="match status" value="1"/>
</dbReference>
<keyword evidence="5 10" id="KW-0378">Hydrolase</keyword>
<dbReference type="InterPro" id="IPR020922">
    <property type="entry name" value="dITP/XTP_pyrophosphatase"/>
</dbReference>
<evidence type="ECO:0000256" key="10">
    <source>
        <dbReference type="HAMAP-Rule" id="MF_01405"/>
    </source>
</evidence>
<comment type="function">
    <text evidence="10">Pyrophosphatase that catalyzes the hydrolysis of nucleoside triphosphates to their monophosphate derivatives, with a high preference for the non-canonical purine nucleotides XTP (xanthosine triphosphate), dITP (deoxyinosine triphosphate) and ITP. Seems to function as a house-cleaning enzyme that removes non-canonical purine nucleotides from the nucleotide pool, thus preventing their incorporation into DNA/RNA and avoiding chromosomal lesions.</text>
</comment>
<dbReference type="EMBL" id="FNAO01000006">
    <property type="protein sequence ID" value="SDE66520.1"/>
    <property type="molecule type" value="Genomic_DNA"/>
</dbReference>
<dbReference type="NCBIfam" id="TIGR00042">
    <property type="entry name" value="RdgB/HAM1 family non-canonical purine NTP pyrophosphatase"/>
    <property type="match status" value="1"/>
</dbReference>
<dbReference type="GO" id="GO:0046872">
    <property type="term" value="F:metal ion binding"/>
    <property type="evidence" value="ECO:0007669"/>
    <property type="project" value="UniProtKB-KW"/>
</dbReference>
<feature type="binding site" evidence="10">
    <location>
        <position position="171"/>
    </location>
    <ligand>
        <name>substrate</name>
    </ligand>
</feature>
<feature type="binding site" evidence="10">
    <location>
        <begin position="148"/>
        <end position="151"/>
    </location>
    <ligand>
        <name>substrate</name>
    </ligand>
</feature>
<evidence type="ECO:0000256" key="3">
    <source>
        <dbReference type="ARBA" id="ARBA00022723"/>
    </source>
</evidence>
<evidence type="ECO:0000256" key="2">
    <source>
        <dbReference type="ARBA" id="ARBA00011738"/>
    </source>
</evidence>
<keyword evidence="13" id="KW-1185">Reference proteome</keyword>
<dbReference type="PANTHER" id="PTHR11067">
    <property type="entry name" value="INOSINE TRIPHOSPHATE PYROPHOSPHATASE/HAM1 PROTEIN"/>
    <property type="match status" value="1"/>
</dbReference>
<comment type="subunit">
    <text evidence="2 10">Homodimer.</text>
</comment>
<dbReference type="Proteomes" id="UP000199109">
    <property type="component" value="Unassembled WGS sequence"/>
</dbReference>
<dbReference type="GO" id="GO:0017111">
    <property type="term" value="F:ribonucleoside triphosphate phosphatase activity"/>
    <property type="evidence" value="ECO:0007669"/>
    <property type="project" value="InterPro"/>
</dbReference>
<keyword evidence="7 10" id="KW-0546">Nucleotide metabolism</keyword>
<organism evidence="12 13">
    <name type="scientific">Pricia antarctica</name>
    <dbReference type="NCBI Taxonomy" id="641691"/>
    <lineage>
        <taxon>Bacteria</taxon>
        <taxon>Pseudomonadati</taxon>
        <taxon>Bacteroidota</taxon>
        <taxon>Flavobacteriia</taxon>
        <taxon>Flavobacteriales</taxon>
        <taxon>Flavobacteriaceae</taxon>
        <taxon>Pricia</taxon>
    </lineage>
</organism>
<reference evidence="12 13" key="1">
    <citation type="submission" date="2016-10" db="EMBL/GenBank/DDBJ databases">
        <authorList>
            <person name="de Groot N.N."/>
        </authorList>
    </citation>
    <scope>NUCLEOTIDE SEQUENCE [LARGE SCALE GENOMIC DNA]</scope>
    <source>
        <strain evidence="12 13">DSM 23421</strain>
    </source>
</reference>
<dbReference type="GO" id="GO:0000166">
    <property type="term" value="F:nucleotide binding"/>
    <property type="evidence" value="ECO:0007669"/>
    <property type="project" value="UniProtKB-KW"/>
</dbReference>
<keyword evidence="4 10" id="KW-0547">Nucleotide-binding</keyword>
<evidence type="ECO:0000256" key="5">
    <source>
        <dbReference type="ARBA" id="ARBA00022801"/>
    </source>
</evidence>
<comment type="similarity">
    <text evidence="1 10 11">Belongs to the HAM1 NTPase family.</text>
</comment>
<dbReference type="InterPro" id="IPR029001">
    <property type="entry name" value="ITPase-like_fam"/>
</dbReference>
<dbReference type="InterPro" id="IPR002637">
    <property type="entry name" value="RdgB/HAM1"/>
</dbReference>
<feature type="binding site" evidence="10">
    <location>
        <position position="69"/>
    </location>
    <ligand>
        <name>substrate</name>
    </ligand>
</feature>
<dbReference type="OrthoDB" id="9807456at2"/>
<feature type="active site" description="Proton acceptor" evidence="10">
    <location>
        <position position="68"/>
    </location>
</feature>
<dbReference type="GO" id="GO:0035870">
    <property type="term" value="F:dITP diphosphatase activity"/>
    <property type="evidence" value="ECO:0007669"/>
    <property type="project" value="UniProtKB-UniRule"/>
</dbReference>
<dbReference type="STRING" id="641691.SAMN05421636_106300"/>